<evidence type="ECO:0000313" key="2">
    <source>
        <dbReference type="EMBL" id="BAY99943.1"/>
    </source>
</evidence>
<evidence type="ECO:0000313" key="3">
    <source>
        <dbReference type="Proteomes" id="UP000218785"/>
    </source>
</evidence>
<proteinExistence type="predicted"/>
<dbReference type="SUPFAM" id="SSF53850">
    <property type="entry name" value="Periplasmic binding protein-like II"/>
    <property type="match status" value="1"/>
</dbReference>
<dbReference type="InterPro" id="IPR052738">
    <property type="entry name" value="ABC-Tungstate_binding"/>
</dbReference>
<accession>A0A1Z4N2K3</accession>
<keyword evidence="3" id="KW-1185">Reference proteome</keyword>
<dbReference type="PANTHER" id="PTHR37945">
    <property type="entry name" value="EXTRACELLULAR TUNGSTATE BINDING PROTEIN"/>
    <property type="match status" value="1"/>
</dbReference>
<organism evidence="2 3">
    <name type="scientific">Tolypothrix tenuis PCC 7101</name>
    <dbReference type="NCBI Taxonomy" id="231146"/>
    <lineage>
        <taxon>Bacteria</taxon>
        <taxon>Bacillati</taxon>
        <taxon>Cyanobacteriota</taxon>
        <taxon>Cyanophyceae</taxon>
        <taxon>Nostocales</taxon>
        <taxon>Tolypothrichaceae</taxon>
        <taxon>Tolypothrix</taxon>
    </lineage>
</organism>
<dbReference type="AlphaFoldDB" id="A0A1Z4N2K3"/>
<name>A0A1Z4N2K3_9CYAN</name>
<dbReference type="PANTHER" id="PTHR37945:SF1">
    <property type="entry name" value="EXTRACELLULAR TUNGSTATE BINDING PROTEIN"/>
    <property type="match status" value="1"/>
</dbReference>
<dbReference type="Proteomes" id="UP000218785">
    <property type="component" value="Chromosome"/>
</dbReference>
<feature type="domain" description="PBP" evidence="1">
    <location>
        <begin position="36"/>
        <end position="264"/>
    </location>
</feature>
<reference evidence="2 3" key="1">
    <citation type="submission" date="2017-06" db="EMBL/GenBank/DDBJ databases">
        <title>Genome sequencing of cyanobaciteial culture collection at National Institute for Environmental Studies (NIES).</title>
        <authorList>
            <person name="Hirose Y."/>
            <person name="Shimura Y."/>
            <person name="Fujisawa T."/>
            <person name="Nakamura Y."/>
            <person name="Kawachi M."/>
        </authorList>
    </citation>
    <scope>NUCLEOTIDE SEQUENCE [LARGE SCALE GENOMIC DNA]</scope>
    <source>
        <strain evidence="2 3">NIES-37</strain>
    </source>
</reference>
<dbReference type="RefSeq" id="WP_096578460.1">
    <property type="nucleotide sequence ID" value="NZ_CAWNJS010000001.1"/>
</dbReference>
<protein>
    <submittedName>
        <fullName evidence="2">Tungstate ABC transporter permease</fullName>
    </submittedName>
</protein>
<dbReference type="KEGG" id="ttq:NIES37_39260"/>
<sequence length="295" mass="32165">MIQRRLVIGGLLCVVALISADFGNKLVRQQPAIAQSSTKKNVIVAMTTSIEDSGLLDDLVPAFEKRTGHILKKVAVGTGQALALAEKGEVDALFVNSPKAERKVLQGGAVTNRHLVMHNDFVVVGPANSDKAKIRNKKNAIEAFSLIAKNQALFISRGDDSGTNKLEKDLWQQAKVNPAGTWYQQTGSGMAKTLQVANQKLGYTLTDRATYIFQKKNVSSLRVMVEGDKKLLNLYHVMEVNSQKFPKVNSAGAKAFINFVLSTEGQTIISAHGKKEFGQPLFFVDAGKTEKNYGF</sequence>
<dbReference type="InterPro" id="IPR024370">
    <property type="entry name" value="PBP_domain"/>
</dbReference>
<dbReference type="Gene3D" id="3.40.190.10">
    <property type="entry name" value="Periplasmic binding protein-like II"/>
    <property type="match status" value="2"/>
</dbReference>
<evidence type="ECO:0000259" key="1">
    <source>
        <dbReference type="Pfam" id="PF12849"/>
    </source>
</evidence>
<dbReference type="EMBL" id="AP018248">
    <property type="protein sequence ID" value="BAY99943.1"/>
    <property type="molecule type" value="Genomic_DNA"/>
</dbReference>
<gene>
    <name evidence="2" type="ORF">NIES37_39260</name>
</gene>
<dbReference type="Pfam" id="PF12849">
    <property type="entry name" value="PBP_like_2"/>
    <property type="match status" value="1"/>
</dbReference>